<gene>
    <name evidence="2" type="ORF">JCM19240_5349</name>
</gene>
<keyword evidence="1" id="KW-0732">Signal</keyword>
<dbReference type="EMBL" id="BBMT01000001">
    <property type="protein sequence ID" value="GAL31918.1"/>
    <property type="molecule type" value="Genomic_DNA"/>
</dbReference>
<protein>
    <submittedName>
        <fullName evidence="2">Uncharacterized protein</fullName>
    </submittedName>
</protein>
<evidence type="ECO:0000313" key="3">
    <source>
        <dbReference type="Proteomes" id="UP000029224"/>
    </source>
</evidence>
<organism evidence="2 3">
    <name type="scientific">Vibrio maritimus</name>
    <dbReference type="NCBI Taxonomy" id="990268"/>
    <lineage>
        <taxon>Bacteria</taxon>
        <taxon>Pseudomonadati</taxon>
        <taxon>Pseudomonadota</taxon>
        <taxon>Gammaproteobacteria</taxon>
        <taxon>Vibrionales</taxon>
        <taxon>Vibrionaceae</taxon>
        <taxon>Vibrio</taxon>
    </lineage>
</organism>
<feature type="signal peptide" evidence="1">
    <location>
        <begin position="1"/>
        <end position="23"/>
    </location>
</feature>
<name>A0A090SYD5_9VIBR</name>
<dbReference type="Pfam" id="PF20125">
    <property type="entry name" value="DUF6515"/>
    <property type="match status" value="1"/>
</dbReference>
<evidence type="ECO:0000313" key="2">
    <source>
        <dbReference type="EMBL" id="GAL31918.1"/>
    </source>
</evidence>
<dbReference type="OrthoDB" id="7068235at2"/>
<feature type="chain" id="PRO_5001865404" evidence="1">
    <location>
        <begin position="24"/>
        <end position="141"/>
    </location>
</feature>
<reference evidence="2 3" key="1">
    <citation type="submission" date="2014-09" db="EMBL/GenBank/DDBJ databases">
        <title>Vibrio maritimus JCM 19240. (C210) whole genome shotgun sequence.</title>
        <authorList>
            <person name="Sawabe T."/>
            <person name="Meirelles P."/>
            <person name="Nakanishi M."/>
            <person name="Sayaka M."/>
            <person name="Hattori M."/>
            <person name="Ohkuma M."/>
        </authorList>
    </citation>
    <scope>NUCLEOTIDE SEQUENCE [LARGE SCALE GENOMIC DNA]</scope>
    <source>
        <strain evidence="2 3">JCM 19240</strain>
    </source>
</reference>
<comment type="caution">
    <text evidence="2">The sequence shown here is derived from an EMBL/GenBank/DDBJ whole genome shotgun (WGS) entry which is preliminary data.</text>
</comment>
<dbReference type="InterPro" id="IPR045398">
    <property type="entry name" value="DUF6515"/>
</dbReference>
<dbReference type="Proteomes" id="UP000029224">
    <property type="component" value="Unassembled WGS sequence"/>
</dbReference>
<evidence type="ECO:0000256" key="1">
    <source>
        <dbReference type="SAM" id="SignalP"/>
    </source>
</evidence>
<keyword evidence="3" id="KW-1185">Reference proteome</keyword>
<sequence>MTYKSLFSGLVICTVLSTSPAFADPWHKFIDKSWKEHKHKHKKKEVHVVHHYPRHHLPKDAILLAIAGVTYALIDGHYYEQRKEKYVFVEEPPKRRYRPGKVIRQLPEGATAVNKRGQQYFVSRGNWFLSIGNGKYVVVEP</sequence>
<proteinExistence type="predicted"/>
<accession>A0A090SYD5</accession>
<reference evidence="2 3" key="2">
    <citation type="submission" date="2014-09" db="EMBL/GenBank/DDBJ databases">
        <authorList>
            <consortium name="NBRP consortium"/>
            <person name="Sawabe T."/>
            <person name="Meirelles P."/>
            <person name="Nakanishi M."/>
            <person name="Sayaka M."/>
            <person name="Hattori M."/>
            <person name="Ohkuma M."/>
        </authorList>
    </citation>
    <scope>NUCLEOTIDE SEQUENCE [LARGE SCALE GENOMIC DNA]</scope>
    <source>
        <strain evidence="2 3">JCM 19240</strain>
    </source>
</reference>
<dbReference type="AlphaFoldDB" id="A0A090SYD5"/>